<name>A0A6M3KVV2_9ZZZZ</name>
<proteinExistence type="predicted"/>
<organism evidence="1">
    <name type="scientific">viral metagenome</name>
    <dbReference type="NCBI Taxonomy" id="1070528"/>
    <lineage>
        <taxon>unclassified sequences</taxon>
        <taxon>metagenomes</taxon>
        <taxon>organismal metagenomes</taxon>
    </lineage>
</organism>
<evidence type="ECO:0000313" key="1">
    <source>
        <dbReference type="EMBL" id="QJA86020.1"/>
    </source>
</evidence>
<gene>
    <name evidence="1" type="ORF">MM415B02148_0006</name>
</gene>
<dbReference type="AlphaFoldDB" id="A0A6M3KVV2"/>
<accession>A0A6M3KVV2</accession>
<reference evidence="1" key="1">
    <citation type="submission" date="2020-03" db="EMBL/GenBank/DDBJ databases">
        <title>The deep terrestrial virosphere.</title>
        <authorList>
            <person name="Holmfeldt K."/>
            <person name="Nilsson E."/>
            <person name="Simone D."/>
            <person name="Lopez-Fernandez M."/>
            <person name="Wu X."/>
            <person name="de Brujin I."/>
            <person name="Lundin D."/>
            <person name="Andersson A."/>
            <person name="Bertilsson S."/>
            <person name="Dopson M."/>
        </authorList>
    </citation>
    <scope>NUCLEOTIDE SEQUENCE</scope>
    <source>
        <strain evidence="1">MM415B02148</strain>
    </source>
</reference>
<sequence length="56" mass="6672">MNLKDKMYCYAMEWSGEKRKCKHRDHFGFCCADAKEQCLTIKDLLEKAGERRNNAR</sequence>
<protein>
    <submittedName>
        <fullName evidence="1">Uncharacterized protein</fullName>
    </submittedName>
</protein>
<dbReference type="EMBL" id="MT142610">
    <property type="protein sequence ID" value="QJA86020.1"/>
    <property type="molecule type" value="Genomic_DNA"/>
</dbReference>